<dbReference type="Pfam" id="PF01764">
    <property type="entry name" value="Lipase_3"/>
    <property type="match status" value="1"/>
</dbReference>
<dbReference type="PANTHER" id="PTHR46023:SF6">
    <property type="entry name" value="LIPASE CLASS 3 FAMILY PROTEIN"/>
    <property type="match status" value="1"/>
</dbReference>
<dbReference type="GO" id="GO:0016787">
    <property type="term" value="F:hydrolase activity"/>
    <property type="evidence" value="ECO:0007669"/>
    <property type="project" value="UniProtKB-KW"/>
</dbReference>
<reference evidence="3 4" key="1">
    <citation type="journal article" date="2016" name="Fungal Biol.">
        <title>The genome of Xylona heveae provides a window into fungal endophytism.</title>
        <authorList>
            <person name="Gazis R."/>
            <person name="Kuo A."/>
            <person name="Riley R."/>
            <person name="LaButti K."/>
            <person name="Lipzen A."/>
            <person name="Lin J."/>
            <person name="Amirebrahimi M."/>
            <person name="Hesse C.N."/>
            <person name="Spatafora J.W."/>
            <person name="Henrissat B."/>
            <person name="Hainaut M."/>
            <person name="Grigoriev I.V."/>
            <person name="Hibbett D.S."/>
        </authorList>
    </citation>
    <scope>NUCLEOTIDE SEQUENCE [LARGE SCALE GENOMIC DNA]</scope>
    <source>
        <strain evidence="3 4">TC161</strain>
    </source>
</reference>
<dbReference type="Proteomes" id="UP000076632">
    <property type="component" value="Unassembled WGS sequence"/>
</dbReference>
<dbReference type="InterPro" id="IPR002921">
    <property type="entry name" value="Fungal_lipase-type"/>
</dbReference>
<evidence type="ECO:0000256" key="1">
    <source>
        <dbReference type="SAM" id="MobiDB-lite"/>
    </source>
</evidence>
<feature type="compositionally biased region" description="Polar residues" evidence="1">
    <location>
        <begin position="30"/>
        <end position="60"/>
    </location>
</feature>
<protein>
    <submittedName>
        <fullName evidence="3">Alpha/beta-hydrolase</fullName>
    </submittedName>
</protein>
<name>A0A165G288_XYLHT</name>
<dbReference type="InParanoid" id="A0A165G288"/>
<dbReference type="RefSeq" id="XP_018187210.1">
    <property type="nucleotide sequence ID" value="XM_018329356.1"/>
</dbReference>
<gene>
    <name evidence="3" type="ORF">L228DRAFT_157040</name>
</gene>
<evidence type="ECO:0000259" key="2">
    <source>
        <dbReference type="Pfam" id="PF01764"/>
    </source>
</evidence>
<dbReference type="OMA" id="YHYANSR"/>
<feature type="domain" description="Fungal lipase-type" evidence="2">
    <location>
        <begin position="236"/>
        <end position="355"/>
    </location>
</feature>
<dbReference type="SUPFAM" id="SSF53474">
    <property type="entry name" value="alpha/beta-Hydrolases"/>
    <property type="match status" value="1"/>
</dbReference>
<sequence length="566" mass="61883">MPWKRGSSKAKVEERTNCSQPPNPPAMETPCTTSLDQASSPAAYNDNSIPNSPPVRSSSGSWEDLASIAQALKQVTKHHENLGSRTWQRMTVRANDLGHAMTNKVLSKLNIVITSIDEEQFNGNEHDLEINDQIRSESPPPQAEDPGSFEIPHSSGTNYFAKVSLYRNSKLPAELPPLKLHPDAWPLLCLASQFSERVYQKPVGAERLTHVEASLRKGTKAMVIKSVPVDDVQTIVFAIRGSQTFLDWAVNLQTAPASPVRFLDDATNLCHQGFLAVARKMVSPVAARLRALLEEDPSRSQCSLLITGHSAGGAVASLLYAHMLAQNVNSELDFVKNCFQCIHCITFGAPPVSQKPITKPDQPTVLNNSVPATSSINSGKSHRQPPHIPWLNESLFLSFINEGDPVVRADKAYVRSLVDLYLTPIPAALGGTCVADIVQPVANTLRLNRLPKLPSSLDLRISSGSTHPHRQPPNARMSQTRVRTLTWQLPPPLLCNAGMPVLLRDDKGGSLNDSQENSIHAYAAYVISTQQLRGVVFGDPMMHMMTEYAKRIDTMATSAVISALGY</sequence>
<dbReference type="OrthoDB" id="438440at2759"/>
<feature type="region of interest" description="Disordered" evidence="1">
    <location>
        <begin position="1"/>
        <end position="60"/>
    </location>
</feature>
<evidence type="ECO:0000313" key="3">
    <source>
        <dbReference type="EMBL" id="KZF21655.1"/>
    </source>
</evidence>
<keyword evidence="4" id="KW-1185">Reference proteome</keyword>
<proteinExistence type="predicted"/>
<organism evidence="3 4">
    <name type="scientific">Xylona heveae (strain CBS 132557 / TC161)</name>
    <dbReference type="NCBI Taxonomy" id="1328760"/>
    <lineage>
        <taxon>Eukaryota</taxon>
        <taxon>Fungi</taxon>
        <taxon>Dikarya</taxon>
        <taxon>Ascomycota</taxon>
        <taxon>Pezizomycotina</taxon>
        <taxon>Xylonomycetes</taxon>
        <taxon>Xylonales</taxon>
        <taxon>Xylonaceae</taxon>
        <taxon>Xylona</taxon>
    </lineage>
</organism>
<keyword evidence="3" id="KW-0378">Hydrolase</keyword>
<dbReference type="AlphaFoldDB" id="A0A165G288"/>
<dbReference type="GO" id="GO:0006629">
    <property type="term" value="P:lipid metabolic process"/>
    <property type="evidence" value="ECO:0007669"/>
    <property type="project" value="InterPro"/>
</dbReference>
<evidence type="ECO:0000313" key="4">
    <source>
        <dbReference type="Proteomes" id="UP000076632"/>
    </source>
</evidence>
<dbReference type="PANTHER" id="PTHR46023">
    <property type="entry name" value="LIPASE CLASS 3 PROTEIN-LIKE"/>
    <property type="match status" value="1"/>
</dbReference>
<feature type="region of interest" description="Disordered" evidence="1">
    <location>
        <begin position="458"/>
        <end position="477"/>
    </location>
</feature>
<dbReference type="GeneID" id="28894493"/>
<dbReference type="EMBL" id="KV407460">
    <property type="protein sequence ID" value="KZF21655.1"/>
    <property type="molecule type" value="Genomic_DNA"/>
</dbReference>
<dbReference type="InterPro" id="IPR029058">
    <property type="entry name" value="AB_hydrolase_fold"/>
</dbReference>
<dbReference type="STRING" id="1328760.A0A165G288"/>
<dbReference type="CDD" id="cd00519">
    <property type="entry name" value="Lipase_3"/>
    <property type="match status" value="1"/>
</dbReference>
<dbReference type="Gene3D" id="3.40.50.1820">
    <property type="entry name" value="alpha/beta hydrolase"/>
    <property type="match status" value="1"/>
</dbReference>
<accession>A0A165G288</accession>